<sequence>MKSKQIKMMFFLLIVVSALILRPSKAQIKTSICSRTQTRPIDNVDGCFDAVRLAADVDIRWLSRDCCKAVKTLDDCLLLVFPNRAYNTNLFKEICFEIFNNSIL</sequence>
<proteinExistence type="predicted"/>
<evidence type="ECO:0000256" key="1">
    <source>
        <dbReference type="SAM" id="SignalP"/>
    </source>
</evidence>
<keyword evidence="1" id="KW-0732">Signal</keyword>
<feature type="chain" id="PRO_5035764130" description="ECA1-like gametogenesis related family protein" evidence="1">
    <location>
        <begin position="27"/>
        <end position="104"/>
    </location>
</feature>
<evidence type="ECO:0000313" key="3">
    <source>
        <dbReference type="Proteomes" id="UP000694251"/>
    </source>
</evidence>
<comment type="caution">
    <text evidence="2">The sequence shown here is derived from an EMBL/GenBank/DDBJ whole genome shotgun (WGS) entry which is preliminary data.</text>
</comment>
<reference evidence="2 3" key="1">
    <citation type="submission" date="2020-12" db="EMBL/GenBank/DDBJ databases">
        <title>Concerted genomic and epigenomic changes stabilize Arabidopsis allopolyploids.</title>
        <authorList>
            <person name="Chen Z."/>
        </authorList>
    </citation>
    <scope>NUCLEOTIDE SEQUENCE [LARGE SCALE GENOMIC DNA]</scope>
    <source>
        <strain evidence="2">As9502</strain>
        <tissue evidence="2">Leaf</tissue>
    </source>
</reference>
<organism evidence="2 3">
    <name type="scientific">Arabidopsis suecica</name>
    <name type="common">Swedish thale-cress</name>
    <name type="synonym">Cardaminopsis suecica</name>
    <dbReference type="NCBI Taxonomy" id="45249"/>
    <lineage>
        <taxon>Eukaryota</taxon>
        <taxon>Viridiplantae</taxon>
        <taxon>Streptophyta</taxon>
        <taxon>Embryophyta</taxon>
        <taxon>Tracheophyta</taxon>
        <taxon>Spermatophyta</taxon>
        <taxon>Magnoliopsida</taxon>
        <taxon>eudicotyledons</taxon>
        <taxon>Gunneridae</taxon>
        <taxon>Pentapetalae</taxon>
        <taxon>rosids</taxon>
        <taxon>malvids</taxon>
        <taxon>Brassicales</taxon>
        <taxon>Brassicaceae</taxon>
        <taxon>Camelineae</taxon>
        <taxon>Arabidopsis</taxon>
    </lineage>
</organism>
<dbReference type="AlphaFoldDB" id="A0A8T2F3F9"/>
<gene>
    <name evidence="2" type="ORF">ISN44_As03g000390</name>
</gene>
<accession>A0A8T2F3F9</accession>
<dbReference type="OrthoDB" id="1045309at2759"/>
<evidence type="ECO:0000313" key="2">
    <source>
        <dbReference type="EMBL" id="KAG7629604.1"/>
    </source>
</evidence>
<dbReference type="EMBL" id="JAEFBJ010000003">
    <property type="protein sequence ID" value="KAG7629604.1"/>
    <property type="molecule type" value="Genomic_DNA"/>
</dbReference>
<evidence type="ECO:0008006" key="4">
    <source>
        <dbReference type="Google" id="ProtNLM"/>
    </source>
</evidence>
<name>A0A8T2F3F9_ARASU</name>
<dbReference type="Proteomes" id="UP000694251">
    <property type="component" value="Chromosome 3"/>
</dbReference>
<protein>
    <recommendedName>
        <fullName evidence="4">ECA1-like gametogenesis related family protein</fullName>
    </recommendedName>
</protein>
<keyword evidence="3" id="KW-1185">Reference proteome</keyword>
<feature type="signal peptide" evidence="1">
    <location>
        <begin position="1"/>
        <end position="26"/>
    </location>
</feature>